<evidence type="ECO:0000313" key="1">
    <source>
        <dbReference type="EMBL" id="KAJ8670341.1"/>
    </source>
</evidence>
<evidence type="ECO:0000313" key="2">
    <source>
        <dbReference type="Proteomes" id="UP001239111"/>
    </source>
</evidence>
<organism evidence="1 2">
    <name type="scientific">Eretmocerus hayati</name>
    <dbReference type="NCBI Taxonomy" id="131215"/>
    <lineage>
        <taxon>Eukaryota</taxon>
        <taxon>Metazoa</taxon>
        <taxon>Ecdysozoa</taxon>
        <taxon>Arthropoda</taxon>
        <taxon>Hexapoda</taxon>
        <taxon>Insecta</taxon>
        <taxon>Pterygota</taxon>
        <taxon>Neoptera</taxon>
        <taxon>Endopterygota</taxon>
        <taxon>Hymenoptera</taxon>
        <taxon>Apocrita</taxon>
        <taxon>Proctotrupomorpha</taxon>
        <taxon>Chalcidoidea</taxon>
        <taxon>Aphelinidae</taxon>
        <taxon>Aphelininae</taxon>
        <taxon>Eretmocerus</taxon>
    </lineage>
</organism>
<gene>
    <name evidence="1" type="ORF">QAD02_001600</name>
</gene>
<dbReference type="EMBL" id="CM056743">
    <property type="protein sequence ID" value="KAJ8670341.1"/>
    <property type="molecule type" value="Genomic_DNA"/>
</dbReference>
<keyword evidence="2" id="KW-1185">Reference proteome</keyword>
<name>A0ACC2NGY4_9HYME</name>
<dbReference type="Proteomes" id="UP001239111">
    <property type="component" value="Chromosome 3"/>
</dbReference>
<comment type="caution">
    <text evidence="1">The sequence shown here is derived from an EMBL/GenBank/DDBJ whole genome shotgun (WGS) entry which is preliminary data.</text>
</comment>
<reference evidence="1" key="1">
    <citation type="submission" date="2023-04" db="EMBL/GenBank/DDBJ databases">
        <title>A chromosome-level genome assembly of the parasitoid wasp Eretmocerus hayati.</title>
        <authorList>
            <person name="Zhong Y."/>
            <person name="Liu S."/>
            <person name="Liu Y."/>
        </authorList>
    </citation>
    <scope>NUCLEOTIDE SEQUENCE</scope>
    <source>
        <strain evidence="1">ZJU_SS_LIU_2023</strain>
    </source>
</reference>
<accession>A0ACC2NGY4</accession>
<protein>
    <submittedName>
        <fullName evidence="1">Uncharacterized protein</fullName>
    </submittedName>
</protein>
<proteinExistence type="predicted"/>
<sequence>MDTSTEYDKLIWPTKVACQMFNAWPDREAIEDKNPFRSFLIRPFIKMIIFTSLIINALGLTFETIVFWGEDMNNTIESILMTIAFYMALLRVIMFQVHEKDMLRVIETMRQDWVNSTIEEEQLLRKKCHFAFEFTKIFFINIVIGFSFFITLPILEVKFGDGAEKKILPFHGYFFFDYSTSPLYEGMFIASSMVGVLVSNTIAGGTSFSFIASMHAAAKFAHIQEMVAKFNQSDWSLKERVRDLIQRHQRCIRFAEDVEEVINLLAFGQFIVSTGLVCFAGFQLRTVQIDGSSISSVSSNVSPSSVSRLILQSALDALGERRDYQANTADLVSAHKLIRSPYTIYKLTINIAPVCESVKKDCPRETCSLDVRQHEQGVIDVLQDSIQCKSESIQEQKVAENIEKQIINQSTSLDHEVQISTDHNDRPFIAVKATQSDYCPGCPYELNPSLPGLSAFGDQVLQAMDEAGISDFRHKLISIVRVTRSVPPSSNVVQYQLLMEIGESNCLRTSHIESSKCSTQSNLPIKLCLVTFEERPWQIGSRKITKNNCTDLLNTDNEVNGKIDPNSLFSEVTQATHREDENPTKAEFDDQIAQEAQEVVRIPSMDISTQHPTGEGDSAICEESSKTRASNEKEDGKSEPGKFSGKIKEFDEFLKDFDVPIKTETTTSKFASGTVTEEMMILEHEQKPSQEQSTESIDQAQQPFVASARSKRSAKEMRYKREMLLGGVRSLNPDGQEYKEEIQEYIRRGLQKYTEKYQGEKEPTIHRIKDMTVQVVAGQLFKIVTDIRTNTCKEGSASDCQLAGSERVKECTIQVFSQPWIDKGKPEITVECKEGNRRKRSLRGQNYSQKMLAQSRELKEIKLFHEFIVEYNKEYDSEEEKERRFQIFRQNLDMIEELQRNEQGTGRYGVTQFTDLTKAEFKAKYLGLKPSLRSENDIPLPKAAIPDIELPTEYDWRHYNAVTPVKNQGSCGSCWAFSVTGNVEGQYKIKHGKLLSFSEQELVDCDKLDEGCNGGLPDTAYRALEDLGGLELESDYPYDGVNEKCHFNKNKVRVSIVSGVNITSNETQMAQWLVQNGPMSIGINANAMQFYVGGVSHPFHFLCSPADLDHGVLIVGYGIKSYPIFKKKLPYWIIKNSWGPHWGEQGYYRVYRGDGSCGVNQMVSSAIIA</sequence>